<protein>
    <submittedName>
        <fullName evidence="1">Uncharacterized protein</fullName>
    </submittedName>
</protein>
<evidence type="ECO:0000313" key="1">
    <source>
        <dbReference type="EMBL" id="ABM75438.1"/>
    </source>
</evidence>
<name>A2C1S8_PROM1</name>
<dbReference type="EMBL" id="CP000553">
    <property type="protein sequence ID" value="ABM75438.1"/>
    <property type="molecule type" value="Genomic_DNA"/>
</dbReference>
<accession>A2C1S8</accession>
<sequence>MKESYFWTHNQKKLLRLKLNKNNENLNEYMKKIIFNHLLIENGTVERKEDYLLDKDINNTFIEYILNTSSERFGELDKYNVSYYYTELAKRFNRIALKRKISRNNLWNMIKENIIFKKSNKTELRIYKYIFRGELIPSPRYVQKRLERDEDLPTYLSIIYLDEAITPKLDIAYKKLKAY</sequence>
<proteinExistence type="predicted"/>
<dbReference type="KEGG" id="pme:NATL1_08801"/>
<organism evidence="1 2">
    <name type="scientific">Prochlorococcus marinus (strain NATL1A)</name>
    <dbReference type="NCBI Taxonomy" id="167555"/>
    <lineage>
        <taxon>Bacteria</taxon>
        <taxon>Bacillati</taxon>
        <taxon>Cyanobacteriota</taxon>
        <taxon>Cyanophyceae</taxon>
        <taxon>Synechococcales</taxon>
        <taxon>Prochlorococcaceae</taxon>
        <taxon>Prochlorococcus</taxon>
    </lineage>
</organism>
<evidence type="ECO:0000313" key="2">
    <source>
        <dbReference type="Proteomes" id="UP000002592"/>
    </source>
</evidence>
<gene>
    <name evidence="1" type="ordered locus">NATL1_08801</name>
</gene>
<dbReference type="HOGENOM" id="CLU_1502182_0_0_3"/>
<dbReference type="RefSeq" id="WP_011823583.1">
    <property type="nucleotide sequence ID" value="NC_008819.1"/>
</dbReference>
<dbReference type="Proteomes" id="UP000002592">
    <property type="component" value="Chromosome"/>
</dbReference>
<reference evidence="2" key="1">
    <citation type="journal article" date="2007" name="PLoS Genet.">
        <title>Patterns and implications of gene gain and loss in the evolution of Prochlorococcus.</title>
        <authorList>
            <person name="Kettler G.C."/>
            <person name="Martiny A.C."/>
            <person name="Huang K."/>
            <person name="Zucker J."/>
            <person name="Coleman M.L."/>
            <person name="Rodrigue S."/>
            <person name="Chen F."/>
            <person name="Lapidus A."/>
            <person name="Ferriera S."/>
            <person name="Johnson J."/>
            <person name="Steglich C."/>
            <person name="Church G.M."/>
            <person name="Richardson P."/>
            <person name="Chisholm S.W."/>
        </authorList>
    </citation>
    <scope>NUCLEOTIDE SEQUENCE [LARGE SCALE GENOMIC DNA]</scope>
    <source>
        <strain evidence="2">NATL1A</strain>
    </source>
</reference>
<dbReference type="AlphaFoldDB" id="A2C1S8"/>